<dbReference type="GO" id="GO:0016787">
    <property type="term" value="F:hydrolase activity"/>
    <property type="evidence" value="ECO:0007669"/>
    <property type="project" value="UniProtKB-KW"/>
</dbReference>
<keyword evidence="8" id="KW-0234">DNA repair</keyword>
<evidence type="ECO:0000256" key="7">
    <source>
        <dbReference type="ARBA" id="ARBA00022842"/>
    </source>
</evidence>
<evidence type="ECO:0000256" key="3">
    <source>
        <dbReference type="ARBA" id="ARBA00022722"/>
    </source>
</evidence>
<comment type="caution">
    <text evidence="11">The sequence shown here is derived from an EMBL/GenBank/DDBJ whole genome shotgun (WGS) entry which is preliminary data.</text>
</comment>
<protein>
    <submittedName>
        <fullName evidence="11">Endonuclease/exonuclease/phosphatase family protein</fullName>
    </submittedName>
</protein>
<evidence type="ECO:0000313" key="12">
    <source>
        <dbReference type="Proteomes" id="UP000610931"/>
    </source>
</evidence>
<keyword evidence="3" id="KW-0540">Nuclease</keyword>
<accession>A0A8J7J4P4</accession>
<evidence type="ECO:0000259" key="10">
    <source>
        <dbReference type="Pfam" id="PF03372"/>
    </source>
</evidence>
<feature type="chain" id="PRO_5035161334" evidence="9">
    <location>
        <begin position="23"/>
        <end position="298"/>
    </location>
</feature>
<reference evidence="11" key="1">
    <citation type="submission" date="2020-12" db="EMBL/GenBank/DDBJ databases">
        <title>Snuella sp. nov., isolated from sediment in Incheon.</title>
        <authorList>
            <person name="Kim W."/>
        </authorList>
    </citation>
    <scope>NUCLEOTIDE SEQUENCE</scope>
    <source>
        <strain evidence="11">CAU 1569</strain>
    </source>
</reference>
<comment type="cofactor">
    <cofactor evidence="1">
        <name>Mn(2+)</name>
        <dbReference type="ChEBI" id="CHEBI:29035"/>
    </cofactor>
</comment>
<dbReference type="InterPro" id="IPR005135">
    <property type="entry name" value="Endo/exonuclease/phosphatase"/>
</dbReference>
<dbReference type="GO" id="GO:0004519">
    <property type="term" value="F:endonuclease activity"/>
    <property type="evidence" value="ECO:0007669"/>
    <property type="project" value="UniProtKB-KW"/>
</dbReference>
<proteinExistence type="predicted"/>
<evidence type="ECO:0000256" key="1">
    <source>
        <dbReference type="ARBA" id="ARBA00001936"/>
    </source>
</evidence>
<name>A0A8J7J4P4_9FLAO</name>
<dbReference type="Gene3D" id="3.60.10.10">
    <property type="entry name" value="Endonuclease/exonuclease/phosphatase"/>
    <property type="match status" value="1"/>
</dbReference>
<evidence type="ECO:0000256" key="2">
    <source>
        <dbReference type="ARBA" id="ARBA00001946"/>
    </source>
</evidence>
<dbReference type="InterPro" id="IPR036691">
    <property type="entry name" value="Endo/exonu/phosph_ase_sf"/>
</dbReference>
<feature type="signal peptide" evidence="9">
    <location>
        <begin position="1"/>
        <end position="22"/>
    </location>
</feature>
<dbReference type="Proteomes" id="UP000610931">
    <property type="component" value="Unassembled WGS sequence"/>
</dbReference>
<keyword evidence="12" id="KW-1185">Reference proteome</keyword>
<keyword evidence="5" id="KW-0227">DNA damage</keyword>
<dbReference type="SUPFAM" id="SSF56219">
    <property type="entry name" value="DNase I-like"/>
    <property type="match status" value="1"/>
</dbReference>
<keyword evidence="11" id="KW-0255">Endonuclease</keyword>
<keyword evidence="9" id="KW-0732">Signal</keyword>
<dbReference type="AlphaFoldDB" id="A0A8J7J4P4"/>
<evidence type="ECO:0000256" key="9">
    <source>
        <dbReference type="SAM" id="SignalP"/>
    </source>
</evidence>
<evidence type="ECO:0000256" key="8">
    <source>
        <dbReference type="ARBA" id="ARBA00023204"/>
    </source>
</evidence>
<comment type="cofactor">
    <cofactor evidence="2">
        <name>Mg(2+)</name>
        <dbReference type="ChEBI" id="CHEBI:18420"/>
    </cofactor>
</comment>
<keyword evidence="6" id="KW-0378">Hydrolase</keyword>
<dbReference type="PANTHER" id="PTHR15822">
    <property type="entry name" value="TRAF AND TNF RECEPTOR-ASSOCIATED PROTEIN"/>
    <property type="match status" value="1"/>
</dbReference>
<feature type="domain" description="Endonuclease/exonuclease/phosphatase" evidence="10">
    <location>
        <begin position="31"/>
        <end position="286"/>
    </location>
</feature>
<dbReference type="InterPro" id="IPR051547">
    <property type="entry name" value="TDP2-like"/>
</dbReference>
<evidence type="ECO:0000256" key="6">
    <source>
        <dbReference type="ARBA" id="ARBA00022801"/>
    </source>
</evidence>
<evidence type="ECO:0000256" key="5">
    <source>
        <dbReference type="ARBA" id="ARBA00022763"/>
    </source>
</evidence>
<keyword evidence="4" id="KW-0479">Metal-binding</keyword>
<dbReference type="EMBL" id="JAELVQ010000012">
    <property type="protein sequence ID" value="MBJ6368498.1"/>
    <property type="molecule type" value="Genomic_DNA"/>
</dbReference>
<evidence type="ECO:0000256" key="4">
    <source>
        <dbReference type="ARBA" id="ARBA00022723"/>
    </source>
</evidence>
<dbReference type="RefSeq" id="WP_199115261.1">
    <property type="nucleotide sequence ID" value="NZ_JAELVQ010000012.1"/>
</dbReference>
<dbReference type="GO" id="GO:0046872">
    <property type="term" value="F:metal ion binding"/>
    <property type="evidence" value="ECO:0007669"/>
    <property type="project" value="UniProtKB-KW"/>
</dbReference>
<keyword evidence="7" id="KW-0460">Magnesium</keyword>
<dbReference type="PANTHER" id="PTHR15822:SF4">
    <property type="entry name" value="TYROSYL-DNA PHOSPHODIESTERASE 2"/>
    <property type="match status" value="1"/>
</dbReference>
<organism evidence="11 12">
    <name type="scientific">Snuella sedimenti</name>
    <dbReference type="NCBI Taxonomy" id="2798802"/>
    <lineage>
        <taxon>Bacteria</taxon>
        <taxon>Pseudomonadati</taxon>
        <taxon>Bacteroidota</taxon>
        <taxon>Flavobacteriia</taxon>
        <taxon>Flavobacteriales</taxon>
        <taxon>Flavobacteriaceae</taxon>
        <taxon>Snuella</taxon>
    </lineage>
</organism>
<dbReference type="GO" id="GO:0006281">
    <property type="term" value="P:DNA repair"/>
    <property type="evidence" value="ECO:0007669"/>
    <property type="project" value="UniProtKB-KW"/>
</dbReference>
<gene>
    <name evidence="11" type="ORF">JF259_10410</name>
</gene>
<sequence>MNRKLYKLLLVLILNVSLGHSQNDVSTLKVMTYNIWNGFDWGKDTERKAAWIAWINEKDQDVLALQELCGYNEDKLKADAKKWGHPYVKILKSKGYPVGITSKQPITLKQRILEGFWHGMLHCETFGIDFFVVHLSPADSDFRLKEAYNITDRITLHGGDNYVILGDFNAHSPFDESSLRGNKTLLEQYRGSKDDKYSNLRLGAYDYAVISRFISLPAIDVTKDFVSIDERYTFPTPVLVSPDRSKEKIDQQKQRIDYIFTSPILSKSCVNVEVFNSGATEGLSDHYPLMATFRLENP</sequence>
<evidence type="ECO:0000313" key="11">
    <source>
        <dbReference type="EMBL" id="MBJ6368498.1"/>
    </source>
</evidence>
<dbReference type="Pfam" id="PF03372">
    <property type="entry name" value="Exo_endo_phos"/>
    <property type="match status" value="1"/>
</dbReference>